<dbReference type="PROSITE" id="PS51257">
    <property type="entry name" value="PROKAR_LIPOPROTEIN"/>
    <property type="match status" value="1"/>
</dbReference>
<reference evidence="2" key="2">
    <citation type="journal article" date="2022" name="Syst. Appl. Microbiol.">
        <title>Physiological and genomic characterisation of Luteimonas fraxinea sp. nov., a bacterial species associated with trees tolerant to ash dieback.</title>
        <authorList>
            <person name="Ulrich K."/>
            <person name="Becker R."/>
            <person name="Behrendt U."/>
            <person name="Kube M."/>
            <person name="Schneck V."/>
            <person name="Ulrich A."/>
        </authorList>
    </citation>
    <scope>NUCLEOTIDE SEQUENCE</scope>
    <source>
        <strain evidence="2">A1P009</strain>
    </source>
</reference>
<evidence type="ECO:0000256" key="1">
    <source>
        <dbReference type="SAM" id="SignalP"/>
    </source>
</evidence>
<dbReference type="SUPFAM" id="SSF46626">
    <property type="entry name" value="Cytochrome c"/>
    <property type="match status" value="1"/>
</dbReference>
<accession>A0ABS8UF90</accession>
<keyword evidence="3" id="KW-1185">Reference proteome</keyword>
<evidence type="ECO:0000313" key="3">
    <source>
        <dbReference type="Proteomes" id="UP001430360"/>
    </source>
</evidence>
<proteinExistence type="predicted"/>
<protein>
    <recommendedName>
        <fullName evidence="4">Cytochrome c domain-containing protein</fullName>
    </recommendedName>
</protein>
<gene>
    <name evidence="2" type="ORF">LTT95_10700</name>
</gene>
<dbReference type="Gene3D" id="1.10.760.10">
    <property type="entry name" value="Cytochrome c-like domain"/>
    <property type="match status" value="1"/>
</dbReference>
<evidence type="ECO:0008006" key="4">
    <source>
        <dbReference type="Google" id="ProtNLM"/>
    </source>
</evidence>
<feature type="chain" id="PRO_5046859811" description="Cytochrome c domain-containing protein" evidence="1">
    <location>
        <begin position="19"/>
        <end position="153"/>
    </location>
</feature>
<dbReference type="Proteomes" id="UP001430360">
    <property type="component" value="Unassembled WGS sequence"/>
</dbReference>
<keyword evidence="1" id="KW-0732">Signal</keyword>
<evidence type="ECO:0000313" key="2">
    <source>
        <dbReference type="EMBL" id="MCD9097406.1"/>
    </source>
</evidence>
<dbReference type="EMBL" id="JAJQKU010000003">
    <property type="protein sequence ID" value="MCD9097406.1"/>
    <property type="molecule type" value="Genomic_DNA"/>
</dbReference>
<dbReference type="RefSeq" id="WP_232136441.1">
    <property type="nucleotide sequence ID" value="NZ_CP089507.1"/>
</dbReference>
<organism evidence="2 3">
    <name type="scientific">Luteimonas fraxinea</name>
    <dbReference type="NCBI Taxonomy" id="2901869"/>
    <lineage>
        <taxon>Bacteria</taxon>
        <taxon>Pseudomonadati</taxon>
        <taxon>Pseudomonadota</taxon>
        <taxon>Gammaproteobacteria</taxon>
        <taxon>Lysobacterales</taxon>
        <taxon>Lysobacteraceae</taxon>
        <taxon>Luteimonas</taxon>
    </lineage>
</organism>
<reference evidence="2" key="1">
    <citation type="submission" date="2021-12" db="EMBL/GenBank/DDBJ databases">
        <authorList>
            <person name="Ulrich A."/>
        </authorList>
    </citation>
    <scope>NUCLEOTIDE SEQUENCE</scope>
    <source>
        <strain evidence="2">A1P009</strain>
    </source>
</reference>
<sequence length="153" mass="16235">MTRSRLCALALCCAPWLASCTPEPPVVPVAGATVAAPVAAVPSGEHLVYIVGCVNCHHQTPKQIINAPPLVLAKSYSPAEFTTLLRTGVARDGRDLYAQGSLMGIVAREQLSHLSDAEIGAIHAFLRNDWTAARAAVEEAKIATFPPPTFHKD</sequence>
<name>A0ABS8UF90_9GAMM</name>
<dbReference type="InterPro" id="IPR036909">
    <property type="entry name" value="Cyt_c-like_dom_sf"/>
</dbReference>
<feature type="signal peptide" evidence="1">
    <location>
        <begin position="1"/>
        <end position="18"/>
    </location>
</feature>
<comment type="caution">
    <text evidence="2">The sequence shown here is derived from an EMBL/GenBank/DDBJ whole genome shotgun (WGS) entry which is preliminary data.</text>
</comment>